<proteinExistence type="predicted"/>
<dbReference type="PIRSF" id="PIRSF029215">
    <property type="entry name" value="UCP029215"/>
    <property type="match status" value="1"/>
</dbReference>
<dbReference type="InterPro" id="IPR016913">
    <property type="entry name" value="UCP029215"/>
</dbReference>
<sequence length="370" mass="40305">MKFTDKTAQAKTQRTITKDGFLVVPATISKVGVFDYLATELGLEEEGIKKVARTEKSLFGDETIKSFENATLTIGHPEDGVNAKNWKQLSVGVVRNVKRVGDELTAEAWIYDENAIKTVQEQGVEQLSCGYDCDIKLSTVQDADFEMSPMIGNHVAIVAKGRCGGGVKLADEDKTIMGKTAKFLDAFLGAFGIKLSDEQKKQIEDEDEEKKGKDGEGKPEGEKKPTEPKNDESDPKKEKEDNVDKEEYEKKLAAKDAEIQQLKDAQAKQEADAKKAALLADAQTVFKDVKFADNATVREIQESAVVAQGIFTKDEAAKLSDAEISGAYQTAKAVVAKLADERKSLGSILLGDAAPNKAAPTIDFNKNYNS</sequence>
<dbReference type="OrthoDB" id="9813763at2"/>
<name>A0A5D0EM88_AGGAC</name>
<evidence type="ECO:0000313" key="3">
    <source>
        <dbReference type="EMBL" id="TYA39507.1"/>
    </source>
</evidence>
<dbReference type="EMBL" id="VSED01000005">
    <property type="protein sequence ID" value="TYA39507.1"/>
    <property type="molecule type" value="Genomic_DNA"/>
</dbReference>
<dbReference type="EMBL" id="CP012959">
    <property type="protein sequence ID" value="AMQ94629.1"/>
    <property type="molecule type" value="Genomic_DNA"/>
</dbReference>
<reference evidence="3 5" key="2">
    <citation type="submission" date="2019-08" db="EMBL/GenBank/DDBJ databases">
        <title>Whole genome sequencing of Aggregatibacter actinomycetemcomitans cultured from blood stream infections in Denmark reveals a novel phylogenetic lineage expressing serotype a membrane O polysaccharide.</title>
        <authorList>
            <person name="Nedergaard S."/>
            <person name="Kobel C.M."/>
            <person name="Nielsen M.B."/>
            <person name="Moeller R.T."/>
            <person name="Jensen A.B."/>
            <person name="Noerskov-Lauritsen N."/>
        </authorList>
    </citation>
    <scope>NUCLEOTIDE SEQUENCE [LARGE SCALE GENOMIC DNA]</scope>
    <source>
        <strain evidence="3 5">PN_563</strain>
    </source>
</reference>
<protein>
    <submittedName>
        <fullName evidence="3">DUF2213 domain-containing protein</fullName>
    </submittedName>
</protein>
<dbReference type="RefSeq" id="WP_015971247.1">
    <property type="nucleotide sequence ID" value="NZ_CP012959.1"/>
</dbReference>
<accession>A0A5D0EM88</accession>
<dbReference type="Pfam" id="PF09979">
    <property type="entry name" value="DUF2213"/>
    <property type="match status" value="1"/>
</dbReference>
<evidence type="ECO:0000313" key="5">
    <source>
        <dbReference type="Proteomes" id="UP000323012"/>
    </source>
</evidence>
<dbReference type="Proteomes" id="UP000072236">
    <property type="component" value="Chromosome"/>
</dbReference>
<evidence type="ECO:0000256" key="1">
    <source>
        <dbReference type="SAM" id="MobiDB-lite"/>
    </source>
</evidence>
<reference evidence="2 4" key="1">
    <citation type="submission" date="2015-10" db="EMBL/GenBank/DDBJ databases">
        <title>Tn-seq of a polymicrobial infection.</title>
        <authorList>
            <person name="Stacy A."/>
            <person name="Rumbaugh K.P."/>
            <person name="Whiteley M."/>
        </authorList>
    </citation>
    <scope>NUCLEOTIDE SEQUENCE [LARGE SCALE GENOMIC DNA]</scope>
    <source>
        <strain evidence="2 4">624</strain>
    </source>
</reference>
<organism evidence="3 5">
    <name type="scientific">Aggregatibacter actinomycetemcomitans</name>
    <name type="common">Actinobacillus actinomycetemcomitans</name>
    <name type="synonym">Haemophilus actinomycetemcomitans</name>
    <dbReference type="NCBI Taxonomy" id="714"/>
    <lineage>
        <taxon>Bacteria</taxon>
        <taxon>Pseudomonadati</taxon>
        <taxon>Pseudomonadota</taxon>
        <taxon>Gammaproteobacteria</taxon>
        <taxon>Pasteurellales</taxon>
        <taxon>Pasteurellaceae</taxon>
        <taxon>Aggregatibacter</taxon>
    </lineage>
</organism>
<evidence type="ECO:0000313" key="2">
    <source>
        <dbReference type="EMBL" id="AMQ94629.1"/>
    </source>
</evidence>
<dbReference type="KEGG" id="aact:ACT75_08930"/>
<dbReference type="Proteomes" id="UP000323012">
    <property type="component" value="Unassembled WGS sequence"/>
</dbReference>
<evidence type="ECO:0000313" key="4">
    <source>
        <dbReference type="Proteomes" id="UP000072236"/>
    </source>
</evidence>
<feature type="region of interest" description="Disordered" evidence="1">
    <location>
        <begin position="199"/>
        <end position="246"/>
    </location>
</feature>
<gene>
    <name evidence="2" type="ORF">ACT75_08930</name>
    <name evidence="3" type="ORF">FXB79_03250</name>
</gene>
<dbReference type="AlphaFoldDB" id="A0A5D0EM88"/>